<gene>
    <name evidence="4" type="ORF">HAX54_037878</name>
</gene>
<dbReference type="InterPro" id="IPR050295">
    <property type="entry name" value="Plant_2OG-oxidoreductases"/>
</dbReference>
<accession>A0ABS8VM15</accession>
<dbReference type="EMBL" id="JACEIK010005123">
    <property type="protein sequence ID" value="MCE0480770.1"/>
    <property type="molecule type" value="Genomic_DNA"/>
</dbReference>
<protein>
    <submittedName>
        <fullName evidence="4">Uncharacterized protein</fullName>
    </submittedName>
</protein>
<sequence length="258" mass="29908">MEILIFKLVCNKREFSGINAGGENELRKVSVSSKCSGACRRAFRPGYKPWSDTFVTEDFKTQVIELFRLPMEEKRKLWQQEDSFEGKTWKHSSKEMRSLAMIILCQLAKTLRIDEKEMRELFSDVSNGVYRSIEHRAVVNSNKERLSVATFYTFNLESELGPAHSLIGPNNPAKFRRVPMQKYLQDFFARKLDGKSYVDFMKGINQHEIERGRNKELLKSRCAQWDQGIAPNWQVRAKVLSVARQLGEDLTSYSKIVP</sequence>
<dbReference type="Gene3D" id="2.60.120.330">
    <property type="entry name" value="B-lactam Antibiotic, Isopenicillin N Synthase, Chain"/>
    <property type="match status" value="1"/>
</dbReference>
<reference evidence="4 5" key="1">
    <citation type="journal article" date="2021" name="BMC Genomics">
        <title>Datura genome reveals duplications of psychoactive alkaloid biosynthetic genes and high mutation rate following tissue culture.</title>
        <authorList>
            <person name="Rajewski A."/>
            <person name="Carter-House D."/>
            <person name="Stajich J."/>
            <person name="Litt A."/>
        </authorList>
    </citation>
    <scope>NUCLEOTIDE SEQUENCE [LARGE SCALE GENOMIC DNA]</scope>
    <source>
        <strain evidence="4">AR-01</strain>
    </source>
</reference>
<dbReference type="PANTHER" id="PTHR47991">
    <property type="entry name" value="OXOGLUTARATE/IRON-DEPENDENT DIOXYGENASE"/>
    <property type="match status" value="1"/>
</dbReference>
<evidence type="ECO:0000313" key="5">
    <source>
        <dbReference type="Proteomes" id="UP000823775"/>
    </source>
</evidence>
<dbReference type="InterPro" id="IPR027443">
    <property type="entry name" value="IPNS-like_sf"/>
</dbReference>
<comment type="caution">
    <text evidence="4">The sequence shown here is derived from an EMBL/GenBank/DDBJ whole genome shotgun (WGS) entry which is preliminary data.</text>
</comment>
<evidence type="ECO:0000256" key="1">
    <source>
        <dbReference type="ARBA" id="ARBA00022723"/>
    </source>
</evidence>
<keyword evidence="3" id="KW-0408">Iron</keyword>
<keyword evidence="5" id="KW-1185">Reference proteome</keyword>
<evidence type="ECO:0000256" key="2">
    <source>
        <dbReference type="ARBA" id="ARBA00023002"/>
    </source>
</evidence>
<dbReference type="SUPFAM" id="SSF51197">
    <property type="entry name" value="Clavaminate synthase-like"/>
    <property type="match status" value="1"/>
</dbReference>
<keyword evidence="1" id="KW-0479">Metal-binding</keyword>
<proteinExistence type="predicted"/>
<name>A0ABS8VM15_DATST</name>
<keyword evidence="2" id="KW-0560">Oxidoreductase</keyword>
<evidence type="ECO:0000256" key="3">
    <source>
        <dbReference type="ARBA" id="ARBA00023004"/>
    </source>
</evidence>
<dbReference type="Proteomes" id="UP000823775">
    <property type="component" value="Unassembled WGS sequence"/>
</dbReference>
<evidence type="ECO:0000313" key="4">
    <source>
        <dbReference type="EMBL" id="MCE0480770.1"/>
    </source>
</evidence>
<organism evidence="4 5">
    <name type="scientific">Datura stramonium</name>
    <name type="common">Jimsonweed</name>
    <name type="synonym">Common thornapple</name>
    <dbReference type="NCBI Taxonomy" id="4076"/>
    <lineage>
        <taxon>Eukaryota</taxon>
        <taxon>Viridiplantae</taxon>
        <taxon>Streptophyta</taxon>
        <taxon>Embryophyta</taxon>
        <taxon>Tracheophyta</taxon>
        <taxon>Spermatophyta</taxon>
        <taxon>Magnoliopsida</taxon>
        <taxon>eudicotyledons</taxon>
        <taxon>Gunneridae</taxon>
        <taxon>Pentapetalae</taxon>
        <taxon>asterids</taxon>
        <taxon>lamiids</taxon>
        <taxon>Solanales</taxon>
        <taxon>Solanaceae</taxon>
        <taxon>Solanoideae</taxon>
        <taxon>Datureae</taxon>
        <taxon>Datura</taxon>
    </lineage>
</organism>